<organism evidence="8 9">
    <name type="scientific">Eiseniibacteriota bacterium</name>
    <dbReference type="NCBI Taxonomy" id="2212470"/>
    <lineage>
        <taxon>Bacteria</taxon>
        <taxon>Candidatus Eiseniibacteriota</taxon>
    </lineage>
</organism>
<dbReference type="GO" id="GO:0070475">
    <property type="term" value="P:rRNA base methylation"/>
    <property type="evidence" value="ECO:0007669"/>
    <property type="project" value="UniProtKB-UniRule"/>
</dbReference>
<reference evidence="8" key="1">
    <citation type="submission" date="2020-07" db="EMBL/GenBank/DDBJ databases">
        <title>Huge and variable diversity of episymbiotic CPR bacteria and DPANN archaea in groundwater ecosystems.</title>
        <authorList>
            <person name="He C.Y."/>
            <person name="Keren R."/>
            <person name="Whittaker M."/>
            <person name="Farag I.F."/>
            <person name="Doudna J."/>
            <person name="Cate J.H.D."/>
            <person name="Banfield J.F."/>
        </authorList>
    </citation>
    <scope>NUCLEOTIDE SEQUENCE</scope>
    <source>
        <strain evidence="8">NC_groundwater_928_Pr1_S-0.2um_72_17</strain>
    </source>
</reference>
<evidence type="ECO:0000256" key="4">
    <source>
        <dbReference type="ARBA" id="ARBA00022679"/>
    </source>
</evidence>
<sequence length="308" mass="33428">MSARHEPVLVGEVLRFLVHGRGLYLDATLGDGGHAEALLDAEPGARLLGADRDPDALAASRPRLARFGERVMLAHATFRELPAAHAGMGGEPFTGALFDLGLSSRQIDTPERGIAFMSDGPLDMRMDARRGEPASARLATADEAEIAAALRDHGDLPQGRRLARAIVAAARSGELPSTRSLATLVDRVLGGRTQPRRTARVFQALRMWINDEAAEIEAALEWLPGAMKPGGVVVTLAYHSGEDRRIKQALRGRPETAARRLLRLPVPRPPEGPWQELTRTVVTPTLEEQAANPRARSARLRAFRRKSA</sequence>
<comment type="catalytic activity">
    <reaction evidence="6">
        <text>cytidine(1402) in 16S rRNA + S-adenosyl-L-methionine = N(4)-methylcytidine(1402) in 16S rRNA + S-adenosyl-L-homocysteine + H(+)</text>
        <dbReference type="Rhea" id="RHEA:42928"/>
        <dbReference type="Rhea" id="RHEA-COMP:10286"/>
        <dbReference type="Rhea" id="RHEA-COMP:10287"/>
        <dbReference type="ChEBI" id="CHEBI:15378"/>
        <dbReference type="ChEBI" id="CHEBI:57856"/>
        <dbReference type="ChEBI" id="CHEBI:59789"/>
        <dbReference type="ChEBI" id="CHEBI:74506"/>
        <dbReference type="ChEBI" id="CHEBI:82748"/>
        <dbReference type="EC" id="2.1.1.199"/>
    </reaction>
</comment>
<evidence type="ECO:0000313" key="8">
    <source>
        <dbReference type="EMBL" id="MBI3539198.1"/>
    </source>
</evidence>
<keyword evidence="5 6" id="KW-0949">S-adenosyl-L-methionine</keyword>
<feature type="binding site" evidence="6">
    <location>
        <position position="78"/>
    </location>
    <ligand>
        <name>S-adenosyl-L-methionine</name>
        <dbReference type="ChEBI" id="CHEBI:59789"/>
    </ligand>
</feature>
<dbReference type="GO" id="GO:0005737">
    <property type="term" value="C:cytoplasm"/>
    <property type="evidence" value="ECO:0007669"/>
    <property type="project" value="UniProtKB-SubCell"/>
</dbReference>
<dbReference type="PANTHER" id="PTHR11265">
    <property type="entry name" value="S-ADENOSYL-METHYLTRANSFERASE MRAW"/>
    <property type="match status" value="1"/>
</dbReference>
<evidence type="ECO:0000256" key="2">
    <source>
        <dbReference type="ARBA" id="ARBA00022552"/>
    </source>
</evidence>
<gene>
    <name evidence="6 8" type="primary">rsmH</name>
    <name evidence="8" type="ORF">HY076_02880</name>
</gene>
<dbReference type="Proteomes" id="UP000807850">
    <property type="component" value="Unassembled WGS sequence"/>
</dbReference>
<comment type="function">
    <text evidence="6">Specifically methylates the N4 position of cytidine in position 1402 (C1402) of 16S rRNA.</text>
</comment>
<dbReference type="PANTHER" id="PTHR11265:SF0">
    <property type="entry name" value="12S RRNA N4-METHYLCYTIDINE METHYLTRANSFERASE"/>
    <property type="match status" value="1"/>
</dbReference>
<dbReference type="GO" id="GO:0071424">
    <property type="term" value="F:rRNA (cytosine-N4-)-methyltransferase activity"/>
    <property type="evidence" value="ECO:0007669"/>
    <property type="project" value="UniProtKB-UniRule"/>
</dbReference>
<keyword evidence="2 6" id="KW-0698">rRNA processing</keyword>
<dbReference type="SUPFAM" id="SSF53335">
    <property type="entry name" value="S-adenosyl-L-methionine-dependent methyltransferases"/>
    <property type="match status" value="1"/>
</dbReference>
<comment type="subcellular location">
    <subcellularLocation>
        <location evidence="6">Cytoplasm</location>
    </subcellularLocation>
</comment>
<evidence type="ECO:0000313" key="9">
    <source>
        <dbReference type="Proteomes" id="UP000807850"/>
    </source>
</evidence>
<feature type="binding site" evidence="6">
    <location>
        <position position="51"/>
    </location>
    <ligand>
        <name>S-adenosyl-L-methionine</name>
        <dbReference type="ChEBI" id="CHEBI:59789"/>
    </ligand>
</feature>
<dbReference type="AlphaFoldDB" id="A0A9D6QLZ5"/>
<keyword evidence="4 6" id="KW-0808">Transferase</keyword>
<comment type="caution">
    <text evidence="8">The sequence shown here is derived from an EMBL/GenBank/DDBJ whole genome shotgun (WGS) entry which is preliminary data.</text>
</comment>
<evidence type="ECO:0000256" key="7">
    <source>
        <dbReference type="SAM" id="MobiDB-lite"/>
    </source>
</evidence>
<evidence type="ECO:0000256" key="5">
    <source>
        <dbReference type="ARBA" id="ARBA00022691"/>
    </source>
</evidence>
<comment type="similarity">
    <text evidence="1 6">Belongs to the methyltransferase superfamily. RsmH family.</text>
</comment>
<evidence type="ECO:0000256" key="3">
    <source>
        <dbReference type="ARBA" id="ARBA00022603"/>
    </source>
</evidence>
<proteinExistence type="inferred from homology"/>
<keyword evidence="6" id="KW-0963">Cytoplasm</keyword>
<feature type="compositionally biased region" description="Basic residues" evidence="7">
    <location>
        <begin position="296"/>
        <end position="308"/>
    </location>
</feature>
<feature type="region of interest" description="Disordered" evidence="7">
    <location>
        <begin position="288"/>
        <end position="308"/>
    </location>
</feature>
<dbReference type="EC" id="2.1.1.199" evidence="6"/>
<feature type="binding site" evidence="6">
    <location>
        <position position="99"/>
    </location>
    <ligand>
        <name>S-adenosyl-L-methionine</name>
        <dbReference type="ChEBI" id="CHEBI:59789"/>
    </ligand>
</feature>
<accession>A0A9D6QLZ5</accession>
<evidence type="ECO:0000256" key="1">
    <source>
        <dbReference type="ARBA" id="ARBA00010396"/>
    </source>
</evidence>
<dbReference type="NCBIfam" id="TIGR00006">
    <property type="entry name" value="16S rRNA (cytosine(1402)-N(4))-methyltransferase RsmH"/>
    <property type="match status" value="1"/>
</dbReference>
<evidence type="ECO:0000256" key="6">
    <source>
        <dbReference type="HAMAP-Rule" id="MF_01007"/>
    </source>
</evidence>
<dbReference type="HAMAP" id="MF_01007">
    <property type="entry name" value="16SrRNA_methyltr_H"/>
    <property type="match status" value="1"/>
</dbReference>
<keyword evidence="3 6" id="KW-0489">Methyltransferase</keyword>
<dbReference type="PIRSF" id="PIRSF004486">
    <property type="entry name" value="MraW"/>
    <property type="match status" value="1"/>
</dbReference>
<feature type="binding site" evidence="6">
    <location>
        <begin position="32"/>
        <end position="34"/>
    </location>
    <ligand>
        <name>S-adenosyl-L-methionine</name>
        <dbReference type="ChEBI" id="CHEBI:59789"/>
    </ligand>
</feature>
<dbReference type="InterPro" id="IPR029063">
    <property type="entry name" value="SAM-dependent_MTases_sf"/>
</dbReference>
<name>A0A9D6QLZ5_UNCEI</name>
<dbReference type="EMBL" id="JACQAY010000083">
    <property type="protein sequence ID" value="MBI3539198.1"/>
    <property type="molecule type" value="Genomic_DNA"/>
</dbReference>
<dbReference type="Pfam" id="PF01795">
    <property type="entry name" value="Methyltransf_5"/>
    <property type="match status" value="1"/>
</dbReference>
<feature type="binding site" evidence="6">
    <location>
        <position position="106"/>
    </location>
    <ligand>
        <name>S-adenosyl-L-methionine</name>
        <dbReference type="ChEBI" id="CHEBI:59789"/>
    </ligand>
</feature>
<dbReference type="Gene3D" id="3.40.50.150">
    <property type="entry name" value="Vaccinia Virus protein VP39"/>
    <property type="match status" value="1"/>
</dbReference>
<dbReference type="SUPFAM" id="SSF81799">
    <property type="entry name" value="Putative methyltransferase TM0872, insert domain"/>
    <property type="match status" value="1"/>
</dbReference>
<protein>
    <recommendedName>
        <fullName evidence="6">Ribosomal RNA small subunit methyltransferase H</fullName>
        <ecNumber evidence="6">2.1.1.199</ecNumber>
    </recommendedName>
    <alternativeName>
        <fullName evidence="6">16S rRNA m(4)C1402 methyltransferase</fullName>
    </alternativeName>
    <alternativeName>
        <fullName evidence="6">rRNA (cytosine-N(4)-)-methyltransferase RsmH</fullName>
    </alternativeName>
</protein>
<dbReference type="InterPro" id="IPR023397">
    <property type="entry name" value="SAM-dep_MeTrfase_MraW_recog"/>
</dbReference>
<dbReference type="Gene3D" id="1.10.150.170">
    <property type="entry name" value="Putative methyltransferase TM0872, insert domain"/>
    <property type="match status" value="1"/>
</dbReference>
<dbReference type="InterPro" id="IPR002903">
    <property type="entry name" value="RsmH"/>
</dbReference>